<dbReference type="InterPro" id="IPR014556">
    <property type="entry name" value="UCP029407"/>
</dbReference>
<dbReference type="SUPFAM" id="SSF52540">
    <property type="entry name" value="P-loop containing nucleoside triphosphate hydrolases"/>
    <property type="match status" value="1"/>
</dbReference>
<keyword evidence="1" id="KW-0175">Coiled coil</keyword>
<comment type="caution">
    <text evidence="2">The sequence shown here is derived from an EMBL/GenBank/DDBJ whole genome shotgun (WGS) entry which is preliminary data.</text>
</comment>
<name>A0ABR9X9H5_9RHOB</name>
<dbReference type="Proteomes" id="UP000607796">
    <property type="component" value="Unassembled WGS sequence"/>
</dbReference>
<sequence length="553" mass="62801">MKDKLETKKRKPVILVVLGPHRSGTSALTGVLSHLGASLPEHLMPANDGNAVGYFESSRVKSFNDKLLAELGSSWHDISPLALTSVPDQVRDSFLEEAVELLETEFSGARIPLLKDPRICRFVPFWREAFERAGYQPVYIHTHRNPLETAQSIAARHPILVEMGLLIWLRHVLDAEAATRNAPRAFTNYLALLENWRAQITKIEAATGFILHRKTPAVQQTIDAFLTEGLRHQTRKPEDVRRSPQVANIVRETFEILESWVDGVSAPGDYAKLDSLRGQLDGAIGPLTTFMNALEESNSTRISLGVQLGEMEEKLQGRSLEAEQLSETVKALKASKLRIEEDRQRLEAVLSSREERLRALQEETSTRIGDLEGQLRQRGLEAEQWFEENREMTERLNKSTQRFEADLHKRDEEIRTLKETVEERIGEITRLSEMVLKTGDKLTTERTQSAQLQRELVAARQGEDDLHKRDEEIRALKETVEERIGEITRLSEMVLKTGDKLTTERTQSAQLQRELVAARQGEADQRNRVDALLASTSWRVTAPIRLLSSLKRR</sequence>
<dbReference type="InterPro" id="IPR027417">
    <property type="entry name" value="P-loop_NTPase"/>
</dbReference>
<evidence type="ECO:0000256" key="1">
    <source>
        <dbReference type="SAM" id="Coils"/>
    </source>
</evidence>
<reference evidence="2 3" key="1">
    <citation type="journal article" date="2021" name="Int. J. Syst. Evol. Microbiol.">
        <title>Salipiger mangrovisoli sp. nov., isolated from mangrove soil and the proposal for the reclassification of Paraphaeobacter pallidus as Salipiger pallidus comb. nov.</title>
        <authorList>
            <person name="Du J."/>
            <person name="Liu Y."/>
            <person name="Pei T."/>
            <person name="Deng M.R."/>
            <person name="Zhu H."/>
        </authorList>
    </citation>
    <scope>NUCLEOTIDE SEQUENCE [LARGE SCALE GENOMIC DNA]</scope>
    <source>
        <strain evidence="2 3">6D45A</strain>
    </source>
</reference>
<evidence type="ECO:0008006" key="4">
    <source>
        <dbReference type="Google" id="ProtNLM"/>
    </source>
</evidence>
<accession>A0ABR9X9H5</accession>
<evidence type="ECO:0000313" key="2">
    <source>
        <dbReference type="EMBL" id="MBE9640228.1"/>
    </source>
</evidence>
<organism evidence="2 3">
    <name type="scientific">Salipiger mangrovisoli</name>
    <dbReference type="NCBI Taxonomy" id="2865933"/>
    <lineage>
        <taxon>Bacteria</taxon>
        <taxon>Pseudomonadati</taxon>
        <taxon>Pseudomonadota</taxon>
        <taxon>Alphaproteobacteria</taxon>
        <taxon>Rhodobacterales</taxon>
        <taxon>Roseobacteraceae</taxon>
        <taxon>Salipiger</taxon>
    </lineage>
</organism>
<dbReference type="PIRSF" id="PIRSF029407">
    <property type="entry name" value="UCP029407"/>
    <property type="match status" value="1"/>
</dbReference>
<gene>
    <name evidence="2" type="ORF">IQ782_25585</name>
</gene>
<dbReference type="Gene3D" id="3.40.50.300">
    <property type="entry name" value="P-loop containing nucleotide triphosphate hydrolases"/>
    <property type="match status" value="1"/>
</dbReference>
<protein>
    <recommendedName>
        <fullName evidence="4">Sulfotransferase family protein</fullName>
    </recommendedName>
</protein>
<evidence type="ECO:0000313" key="3">
    <source>
        <dbReference type="Proteomes" id="UP000607796"/>
    </source>
</evidence>
<proteinExistence type="predicted"/>
<dbReference type="EMBL" id="JADFFK010000028">
    <property type="protein sequence ID" value="MBE9640228.1"/>
    <property type="molecule type" value="Genomic_DNA"/>
</dbReference>
<keyword evidence="3" id="KW-1185">Reference proteome</keyword>
<dbReference type="RefSeq" id="WP_194137500.1">
    <property type="nucleotide sequence ID" value="NZ_JADFFK010000028.1"/>
</dbReference>
<feature type="coiled-coil region" evidence="1">
    <location>
        <begin position="322"/>
        <end position="402"/>
    </location>
</feature>